<evidence type="ECO:0000313" key="2">
    <source>
        <dbReference type="Proteomes" id="UP001162480"/>
    </source>
</evidence>
<gene>
    <name evidence="1" type="ORF">OCTVUL_1B027013</name>
</gene>
<dbReference type="EMBL" id="OX597827">
    <property type="protein sequence ID" value="CAI9733019.1"/>
    <property type="molecule type" value="Genomic_DNA"/>
</dbReference>
<accession>A0AA36BFC3</accession>
<reference evidence="1" key="1">
    <citation type="submission" date="2023-08" db="EMBL/GenBank/DDBJ databases">
        <authorList>
            <person name="Alioto T."/>
            <person name="Alioto T."/>
            <person name="Gomez Garrido J."/>
        </authorList>
    </citation>
    <scope>NUCLEOTIDE SEQUENCE</scope>
</reference>
<dbReference type="Proteomes" id="UP001162480">
    <property type="component" value="Chromosome 14"/>
</dbReference>
<name>A0AA36BFC3_OCTVU</name>
<keyword evidence="2" id="KW-1185">Reference proteome</keyword>
<evidence type="ECO:0000313" key="1">
    <source>
        <dbReference type="EMBL" id="CAI9733019.1"/>
    </source>
</evidence>
<protein>
    <submittedName>
        <fullName evidence="1">Uncharacterized protein</fullName>
    </submittedName>
</protein>
<proteinExistence type="predicted"/>
<dbReference type="AlphaFoldDB" id="A0AA36BFC3"/>
<organism evidence="1 2">
    <name type="scientific">Octopus vulgaris</name>
    <name type="common">Common octopus</name>
    <dbReference type="NCBI Taxonomy" id="6645"/>
    <lineage>
        <taxon>Eukaryota</taxon>
        <taxon>Metazoa</taxon>
        <taxon>Spiralia</taxon>
        <taxon>Lophotrochozoa</taxon>
        <taxon>Mollusca</taxon>
        <taxon>Cephalopoda</taxon>
        <taxon>Coleoidea</taxon>
        <taxon>Octopodiformes</taxon>
        <taxon>Octopoda</taxon>
        <taxon>Incirrata</taxon>
        <taxon>Octopodidae</taxon>
        <taxon>Octopus</taxon>
    </lineage>
</organism>
<sequence length="70" mass="8048">MKDKLPFTFASINPGICSNWGHNFSRSRYTVSVKGEAVVYMHFVSPDEVNIDIQLEFACFVEKLEEEKAF</sequence>